<feature type="domain" description="DUF7310" evidence="3">
    <location>
        <begin position="6"/>
        <end position="87"/>
    </location>
</feature>
<dbReference type="OrthoDB" id="206571at2157"/>
<dbReference type="InterPro" id="IPR055734">
    <property type="entry name" value="DUF7310"/>
</dbReference>
<feature type="coiled-coil region" evidence="1">
    <location>
        <begin position="29"/>
        <end position="56"/>
    </location>
</feature>
<protein>
    <recommendedName>
        <fullName evidence="3">DUF7310 domain-containing protein</fullName>
    </recommendedName>
</protein>
<proteinExistence type="predicted"/>
<evidence type="ECO:0000313" key="5">
    <source>
        <dbReference type="Proteomes" id="UP000236584"/>
    </source>
</evidence>
<feature type="compositionally biased region" description="Basic and acidic residues" evidence="2">
    <location>
        <begin position="153"/>
        <end position="169"/>
    </location>
</feature>
<keyword evidence="1" id="KW-0175">Coiled coil</keyword>
<dbReference type="SUPFAM" id="SSF57997">
    <property type="entry name" value="Tropomyosin"/>
    <property type="match status" value="1"/>
</dbReference>
<organism evidence="4 5">
    <name type="scientific">Salinigranum rubrum</name>
    <dbReference type="NCBI Taxonomy" id="755307"/>
    <lineage>
        <taxon>Archaea</taxon>
        <taxon>Methanobacteriati</taxon>
        <taxon>Methanobacteriota</taxon>
        <taxon>Stenosarchaea group</taxon>
        <taxon>Halobacteria</taxon>
        <taxon>Halobacteriales</taxon>
        <taxon>Haloferacaceae</taxon>
        <taxon>Salinigranum</taxon>
    </lineage>
</organism>
<dbReference type="KEGG" id="srub:C2R22_04525"/>
<keyword evidence="5" id="KW-1185">Reference proteome</keyword>
<dbReference type="GeneID" id="35591329"/>
<reference evidence="4 5" key="1">
    <citation type="submission" date="2018-01" db="EMBL/GenBank/DDBJ databases">
        <title>Complete genome sequence of Salinigranum rubrum GX10T, an extremely halophilic archaeon isolated from a marine solar saltern.</title>
        <authorList>
            <person name="Han S."/>
        </authorList>
    </citation>
    <scope>NUCLEOTIDE SEQUENCE [LARGE SCALE GENOMIC DNA]</scope>
    <source>
        <strain evidence="4 5">GX10</strain>
    </source>
</reference>
<feature type="region of interest" description="Disordered" evidence="2">
    <location>
        <begin position="94"/>
        <end position="169"/>
    </location>
</feature>
<sequence>MTDDIRTRLDAVERAVADGETDLTNLADAASVERRLTAVEERLDALEARLDTLDATTQAVRGYLSGVDGVTEDVERQAALALAKAEAVEAHVFDADEGLAVERVPATEGRSADRPDDEGPGGQRRDTEPTGPTTDVDTNVGVDRPSSGVLDAARTERESSLVARLRDAL</sequence>
<evidence type="ECO:0000256" key="2">
    <source>
        <dbReference type="SAM" id="MobiDB-lite"/>
    </source>
</evidence>
<dbReference type="Pfam" id="PF23991">
    <property type="entry name" value="DUF7310"/>
    <property type="match status" value="1"/>
</dbReference>
<dbReference type="Proteomes" id="UP000236584">
    <property type="component" value="Chromosome"/>
</dbReference>
<evidence type="ECO:0000313" key="4">
    <source>
        <dbReference type="EMBL" id="AUV81016.1"/>
    </source>
</evidence>
<evidence type="ECO:0000256" key="1">
    <source>
        <dbReference type="SAM" id="Coils"/>
    </source>
</evidence>
<dbReference type="Gene3D" id="1.20.5.340">
    <property type="match status" value="1"/>
</dbReference>
<name>A0A2I8VGG6_9EURY</name>
<evidence type="ECO:0000259" key="3">
    <source>
        <dbReference type="Pfam" id="PF23991"/>
    </source>
</evidence>
<dbReference type="RefSeq" id="WP_103424704.1">
    <property type="nucleotide sequence ID" value="NZ_CP026309.1"/>
</dbReference>
<dbReference type="AlphaFoldDB" id="A0A2I8VGG6"/>
<accession>A0A2I8VGG6</accession>
<dbReference type="EMBL" id="CP026309">
    <property type="protein sequence ID" value="AUV81016.1"/>
    <property type="molecule type" value="Genomic_DNA"/>
</dbReference>
<gene>
    <name evidence="4" type="ORF">C2R22_04525</name>
</gene>